<comment type="caution">
    <text evidence="2">The sequence shown here is derived from an EMBL/GenBank/DDBJ whole genome shotgun (WGS) entry which is preliminary data.</text>
</comment>
<feature type="compositionally biased region" description="Acidic residues" evidence="1">
    <location>
        <begin position="139"/>
        <end position="152"/>
    </location>
</feature>
<dbReference type="VEuPathDB" id="TriTrypDB:TcCL_ESM12497"/>
<dbReference type="EMBL" id="PRFC01000078">
    <property type="protein sequence ID" value="PWV09539.1"/>
    <property type="molecule type" value="Genomic_DNA"/>
</dbReference>
<feature type="compositionally biased region" description="Basic and acidic residues" evidence="1">
    <location>
        <begin position="123"/>
        <end position="138"/>
    </location>
</feature>
<dbReference type="VEuPathDB" id="TriTrypDB:C3747_78g130"/>
<dbReference type="VEuPathDB" id="TriTrypDB:TcCLB.506529.30"/>
<sequence length="166" mass="18567">MSATPPDTAGNYFDMLVNSDPRVAFDVLHIGVFSTIEEEMGRQSLSSASSFGAMRRAKAVGEGKNARFVIPTHQPALDERIPQPQDVLAVSALLRSSSPSALREALGPAVLHVVQKYRPQVLREERQQRQRHEDKKQEQEEEEEEEEDDDDESHARDDTTLDVAEA</sequence>
<dbReference type="VEuPathDB" id="TriTrypDB:BCY84_19446"/>
<feature type="region of interest" description="Disordered" evidence="1">
    <location>
        <begin position="123"/>
        <end position="166"/>
    </location>
</feature>
<name>A0A2V2WPC9_TRYCR</name>
<dbReference type="AlphaFoldDB" id="A0A2V2WPC9"/>
<dbReference type="VEuPathDB" id="TriTrypDB:TcCLB.508593.90"/>
<accession>A0A2V2WPC9</accession>
<organism evidence="2 3">
    <name type="scientific">Trypanosoma cruzi</name>
    <dbReference type="NCBI Taxonomy" id="5693"/>
    <lineage>
        <taxon>Eukaryota</taxon>
        <taxon>Discoba</taxon>
        <taxon>Euglenozoa</taxon>
        <taxon>Kinetoplastea</taxon>
        <taxon>Metakinetoplastina</taxon>
        <taxon>Trypanosomatida</taxon>
        <taxon>Trypanosomatidae</taxon>
        <taxon>Trypanosoma</taxon>
        <taxon>Schizotrypanum</taxon>
    </lineage>
</organism>
<gene>
    <name evidence="2" type="ORF">C3747_78g130</name>
</gene>
<dbReference type="VEuPathDB" id="TriTrypDB:TcG_02337"/>
<reference evidence="2 3" key="1">
    <citation type="journal article" date="2018" name="Microb. Genom.">
        <title>Expanding an expanded genome: long-read sequencing of Trypanosoma cruzi.</title>
        <authorList>
            <person name="Berna L."/>
            <person name="Rodriguez M."/>
            <person name="Chiribao M.L."/>
            <person name="Parodi-Talice A."/>
            <person name="Pita S."/>
            <person name="Rijo G."/>
            <person name="Alvarez-Valin F."/>
            <person name="Robello C."/>
        </authorList>
    </citation>
    <scope>NUCLEOTIDE SEQUENCE [LARGE SCALE GENOMIC DNA]</scope>
    <source>
        <strain evidence="2 3">TCC</strain>
    </source>
</reference>
<dbReference type="VEuPathDB" id="TriTrypDB:TcBrA4_0067180"/>
<proteinExistence type="predicted"/>
<evidence type="ECO:0000313" key="2">
    <source>
        <dbReference type="EMBL" id="PWV09539.1"/>
    </source>
</evidence>
<evidence type="ECO:0000313" key="3">
    <source>
        <dbReference type="Proteomes" id="UP000246078"/>
    </source>
</evidence>
<dbReference type="Proteomes" id="UP000246078">
    <property type="component" value="Unassembled WGS sequence"/>
</dbReference>
<dbReference type="VEuPathDB" id="TriTrypDB:TCDM_04972"/>
<protein>
    <submittedName>
        <fullName evidence="2">Uncharacterized protein</fullName>
    </submittedName>
</protein>
<dbReference type="VEuPathDB" id="TriTrypDB:C4B63_41g253"/>
<evidence type="ECO:0000256" key="1">
    <source>
        <dbReference type="SAM" id="MobiDB-lite"/>
    </source>
</evidence>